<keyword evidence="1" id="KW-0732">Signal</keyword>
<evidence type="ECO:0000256" key="1">
    <source>
        <dbReference type="SAM" id="SignalP"/>
    </source>
</evidence>
<evidence type="ECO:0000313" key="3">
    <source>
        <dbReference type="Proteomes" id="UP000286908"/>
    </source>
</evidence>
<feature type="signal peptide" evidence="1">
    <location>
        <begin position="1"/>
        <end position="20"/>
    </location>
</feature>
<dbReference type="EMBL" id="NRQY01000005">
    <property type="protein sequence ID" value="RUT64116.1"/>
    <property type="molecule type" value="Genomic_DNA"/>
</dbReference>
<comment type="caution">
    <text evidence="2">The sequence shown here is derived from an EMBL/GenBank/DDBJ whole genome shotgun (WGS) entry which is preliminary data.</text>
</comment>
<dbReference type="AlphaFoldDB" id="A0A433ZPS2"/>
<proteinExistence type="predicted"/>
<organism evidence="2 3">
    <name type="scientific">Morganella morganii</name>
    <name type="common">Proteus morganii</name>
    <dbReference type="NCBI Taxonomy" id="582"/>
    <lineage>
        <taxon>Bacteria</taxon>
        <taxon>Pseudomonadati</taxon>
        <taxon>Pseudomonadota</taxon>
        <taxon>Gammaproteobacteria</taxon>
        <taxon>Enterobacterales</taxon>
        <taxon>Morganellaceae</taxon>
        <taxon>Morganella</taxon>
    </lineage>
</organism>
<sequence length="148" mass="17261">MTKLILLLLCGLLFPLIATAKYIDPDEKIIQVKRENRMNQLLKKCKKSDYSCKDLAIKKAHYEFPSVRGSKEYIKKHYSNLTKEQAKEKLKELKKLYEQVENDDSNPDDWHGKLRPIQLDAEARYIAKKYFGAGGYGVEQIDVILKMH</sequence>
<name>A0A433ZPS2_MORMO</name>
<reference evidence="2 3" key="1">
    <citation type="submission" date="2017-08" db="EMBL/GenBank/DDBJ databases">
        <title>Draft genome sequence of pheromone producing symbiont Morganella morganii, of the female New Zealand grass grub Costelytra giveni.</title>
        <authorList>
            <person name="Laugraud A."/>
            <person name="Young S.D."/>
            <person name="Hurst M.H."/>
        </authorList>
    </citation>
    <scope>NUCLEOTIDE SEQUENCE [LARGE SCALE GENOMIC DNA]</scope>
    <source>
        <strain evidence="2 3">MMsCG</strain>
    </source>
</reference>
<dbReference type="Proteomes" id="UP000286908">
    <property type="component" value="Unassembled WGS sequence"/>
</dbReference>
<evidence type="ECO:0000313" key="2">
    <source>
        <dbReference type="EMBL" id="RUT64116.1"/>
    </source>
</evidence>
<gene>
    <name evidence="2" type="ORF">CKG00_18470</name>
</gene>
<protein>
    <submittedName>
        <fullName evidence="2">Uncharacterized protein</fullName>
    </submittedName>
</protein>
<accession>A0A433ZPS2</accession>
<feature type="chain" id="PRO_5019316726" evidence="1">
    <location>
        <begin position="21"/>
        <end position="148"/>
    </location>
</feature>